<feature type="compositionally biased region" description="Low complexity" evidence="1">
    <location>
        <begin position="48"/>
        <end position="58"/>
    </location>
</feature>
<gene>
    <name evidence="2" type="ORF">GCM10023215_41920</name>
</gene>
<evidence type="ECO:0000313" key="2">
    <source>
        <dbReference type="EMBL" id="GAA4699067.1"/>
    </source>
</evidence>
<evidence type="ECO:0000313" key="3">
    <source>
        <dbReference type="Proteomes" id="UP001500325"/>
    </source>
</evidence>
<comment type="caution">
    <text evidence="2">The sequence shown here is derived from an EMBL/GenBank/DDBJ whole genome shotgun (WGS) entry which is preliminary data.</text>
</comment>
<feature type="region of interest" description="Disordered" evidence="1">
    <location>
        <begin position="45"/>
        <end position="67"/>
    </location>
</feature>
<accession>A0ABP8X381</accession>
<keyword evidence="3" id="KW-1185">Reference proteome</keyword>
<organism evidence="2 3">
    <name type="scientific">Pseudonocardia yuanmonensis</name>
    <dbReference type="NCBI Taxonomy" id="1095914"/>
    <lineage>
        <taxon>Bacteria</taxon>
        <taxon>Bacillati</taxon>
        <taxon>Actinomycetota</taxon>
        <taxon>Actinomycetes</taxon>
        <taxon>Pseudonocardiales</taxon>
        <taxon>Pseudonocardiaceae</taxon>
        <taxon>Pseudonocardia</taxon>
    </lineage>
</organism>
<protein>
    <submittedName>
        <fullName evidence="2">Uncharacterized protein</fullName>
    </submittedName>
</protein>
<name>A0ABP8X381_9PSEU</name>
<evidence type="ECO:0000256" key="1">
    <source>
        <dbReference type="SAM" id="MobiDB-lite"/>
    </source>
</evidence>
<sequence length="67" mass="6745">MDTPSAVSNRLVPAANSTGMTRIAYEGSCAAAAPTAGTSRVTSVAVSNPMPNTNPTTNVCQGFDTGR</sequence>
<dbReference type="EMBL" id="BAABIC010000014">
    <property type="protein sequence ID" value="GAA4699067.1"/>
    <property type="molecule type" value="Genomic_DNA"/>
</dbReference>
<proteinExistence type="predicted"/>
<dbReference type="Proteomes" id="UP001500325">
    <property type="component" value="Unassembled WGS sequence"/>
</dbReference>
<reference evidence="3" key="1">
    <citation type="journal article" date="2019" name="Int. J. Syst. Evol. Microbiol.">
        <title>The Global Catalogue of Microorganisms (GCM) 10K type strain sequencing project: providing services to taxonomists for standard genome sequencing and annotation.</title>
        <authorList>
            <consortium name="The Broad Institute Genomics Platform"/>
            <consortium name="The Broad Institute Genome Sequencing Center for Infectious Disease"/>
            <person name="Wu L."/>
            <person name="Ma J."/>
        </authorList>
    </citation>
    <scope>NUCLEOTIDE SEQUENCE [LARGE SCALE GENOMIC DNA]</scope>
    <source>
        <strain evidence="3">JCM 18055</strain>
    </source>
</reference>